<evidence type="ECO:0000259" key="5">
    <source>
        <dbReference type="Pfam" id="PF23775"/>
    </source>
</evidence>
<dbReference type="SUPFAM" id="SSF101908">
    <property type="entry name" value="Putative isomerase YbhE"/>
    <property type="match status" value="1"/>
</dbReference>
<evidence type="ECO:0000259" key="3">
    <source>
        <dbReference type="Pfam" id="PF23770"/>
    </source>
</evidence>
<dbReference type="InterPro" id="IPR001680">
    <property type="entry name" value="WD40_rpt"/>
</dbReference>
<feature type="domain" description="Gem-associated protein 5 TPR" evidence="4">
    <location>
        <begin position="895"/>
        <end position="1067"/>
    </location>
</feature>
<dbReference type="InterPro" id="IPR056421">
    <property type="entry name" value="TPR_GEMI5"/>
</dbReference>
<dbReference type="Pfam" id="PF23775">
    <property type="entry name" value="Beta-prop_RIG_2nd"/>
    <property type="match status" value="1"/>
</dbReference>
<organism evidence="6 7">
    <name type="scientific">Pseudolycoriella hygida</name>
    <dbReference type="NCBI Taxonomy" id="35572"/>
    <lineage>
        <taxon>Eukaryota</taxon>
        <taxon>Metazoa</taxon>
        <taxon>Ecdysozoa</taxon>
        <taxon>Arthropoda</taxon>
        <taxon>Hexapoda</taxon>
        <taxon>Insecta</taxon>
        <taxon>Pterygota</taxon>
        <taxon>Neoptera</taxon>
        <taxon>Endopterygota</taxon>
        <taxon>Diptera</taxon>
        <taxon>Nematocera</taxon>
        <taxon>Sciaroidea</taxon>
        <taxon>Sciaridae</taxon>
        <taxon>Pseudolycoriella</taxon>
    </lineage>
</organism>
<proteinExistence type="predicted"/>
<dbReference type="PANTHER" id="PTHR46362">
    <property type="entry name" value="GEM-ASSOCIATED PROTEIN 5"/>
    <property type="match status" value="1"/>
</dbReference>
<dbReference type="AlphaFoldDB" id="A0A9Q0S3J0"/>
<dbReference type="OrthoDB" id="7326421at2759"/>
<feature type="domain" description="Gem-associated protein 5 second beta-propeller" evidence="5">
    <location>
        <begin position="483"/>
        <end position="764"/>
    </location>
</feature>
<feature type="repeat" description="WD" evidence="1">
    <location>
        <begin position="718"/>
        <end position="740"/>
    </location>
</feature>
<dbReference type="GO" id="GO:0003730">
    <property type="term" value="F:mRNA 3'-UTR binding"/>
    <property type="evidence" value="ECO:0007669"/>
    <property type="project" value="TreeGrafter"/>
</dbReference>
<evidence type="ECO:0000313" key="6">
    <source>
        <dbReference type="EMBL" id="KAJ6642190.1"/>
    </source>
</evidence>
<evidence type="ECO:0000313" key="7">
    <source>
        <dbReference type="Proteomes" id="UP001151699"/>
    </source>
</evidence>
<dbReference type="Gene3D" id="2.130.10.10">
    <property type="entry name" value="YVTN repeat-like/Quinoprotein amine dehydrogenase"/>
    <property type="match status" value="3"/>
</dbReference>
<dbReference type="InterPro" id="IPR056424">
    <property type="entry name" value="Beta-prop_GEMI5_2nd"/>
</dbReference>
<dbReference type="SUPFAM" id="SSF50978">
    <property type="entry name" value="WD40 repeat-like"/>
    <property type="match status" value="1"/>
</dbReference>
<dbReference type="GO" id="GO:0032797">
    <property type="term" value="C:SMN complex"/>
    <property type="evidence" value="ECO:0007669"/>
    <property type="project" value="TreeGrafter"/>
</dbReference>
<protein>
    <submittedName>
        <fullName evidence="6">Protein rigor mortis</fullName>
    </submittedName>
</protein>
<dbReference type="SMART" id="SM00320">
    <property type="entry name" value="WD40"/>
    <property type="match status" value="6"/>
</dbReference>
<feature type="compositionally biased region" description="Acidic residues" evidence="2">
    <location>
        <begin position="309"/>
        <end position="320"/>
    </location>
</feature>
<reference evidence="6" key="1">
    <citation type="submission" date="2022-07" db="EMBL/GenBank/DDBJ databases">
        <authorList>
            <person name="Trinca V."/>
            <person name="Uliana J.V.C."/>
            <person name="Torres T.T."/>
            <person name="Ward R.J."/>
            <person name="Monesi N."/>
        </authorList>
    </citation>
    <scope>NUCLEOTIDE SEQUENCE</scope>
    <source>
        <strain evidence="6">HSMRA1968</strain>
        <tissue evidence="6">Whole embryos</tissue>
    </source>
</reference>
<feature type="domain" description="Gem-associated protein 5 first beta-propeller" evidence="3">
    <location>
        <begin position="24"/>
        <end position="335"/>
    </location>
</feature>
<dbReference type="InterPro" id="IPR036322">
    <property type="entry name" value="WD40_repeat_dom_sf"/>
</dbReference>
<comment type="caution">
    <text evidence="6">The sequence shown here is derived from an EMBL/GenBank/DDBJ whole genome shotgun (WGS) entry which is preliminary data.</text>
</comment>
<dbReference type="PANTHER" id="PTHR46362:SF1">
    <property type="entry name" value="GEM-ASSOCIATED PROTEIN 5"/>
    <property type="match status" value="1"/>
</dbReference>
<feature type="region of interest" description="Disordered" evidence="2">
    <location>
        <begin position="285"/>
        <end position="321"/>
    </location>
</feature>
<dbReference type="PROSITE" id="PS50082">
    <property type="entry name" value="WD_REPEATS_2"/>
    <property type="match status" value="1"/>
</dbReference>
<dbReference type="GO" id="GO:0005634">
    <property type="term" value="C:nucleus"/>
    <property type="evidence" value="ECO:0007669"/>
    <property type="project" value="TreeGrafter"/>
</dbReference>
<evidence type="ECO:0000259" key="4">
    <source>
        <dbReference type="Pfam" id="PF23774"/>
    </source>
</evidence>
<dbReference type="InterPro" id="IPR056432">
    <property type="entry name" value="Beta-prop_GEMI5_1st"/>
</dbReference>
<dbReference type="Pfam" id="PF23774">
    <property type="entry name" value="TPR_GEMI5"/>
    <property type="match status" value="1"/>
</dbReference>
<evidence type="ECO:0000256" key="2">
    <source>
        <dbReference type="SAM" id="MobiDB-lite"/>
    </source>
</evidence>
<dbReference type="InterPro" id="IPR015943">
    <property type="entry name" value="WD40/YVTN_repeat-like_dom_sf"/>
</dbReference>
<sequence>MDDIRVPITVYSSLPNGIVATPNGGLLYVGGAGGVKVGFIGNIGTDAPVIQHFFAFSTQTIRAIDCDPDWSENQQFAVLTSNHVLHVWDLSAKEPVFGHRALERSASSLSTSAGAMCYLNTKNIMAVDSDRCVIYCVASNTYSVTVGGDLLKSNAVTLLKVCPFDSNLVAAGTKNGLILIAKVSDLSVLHKLRGHDAEITSIDWIEFDTNPPVAERSKKVARSRKPQPIVDSSDIFDIYSYDYLEDEFGTLRDVNPSIEEPKPLIVASNENFDFVEACQNLKEDILRPKNPEDYEDDRSENSELRNETDESGDSDDDVDGNESVRQVDIEDKSDESPKSRCDSNSVLCIATASREPFVWIWDLNSGAALEKIKLKSSLKSSENKMQGLTVRFLDEKTLITNSPNGDLFKFSVSLTDKKLSYATLKDSFKEKLIFNFTLNRKTQQFWAVSLKRLIICTDLLNFDKTLISYSTMAEKLHTIKESPHDMNKIAVAGKTKSIYILDASNFSAQNMSSMVYANHIKAKVICIAWHPENENLLAFSTAEGRVGILDIKKATNVPVTMKPFTSEDVYRISWGLITDASNTTPRWILFASSKTKLVYFPEKDKDPKYLCEDKPISTVSAGKNWLGLGSHDGYIYILTLNGLEIKCSRNISNRYLSEIAWNPANEDILAASSDVPDIHLFDCSNANDGEMKSIGVLKGHCKNGVTMVKWSHSDKYKLLSTGFDGTVRVWNTKTLEAVSIYQSNGSALCATFWPKDENFVICSGFHESLYMFDTRNRMDECMKALKEKPSPVKWGEMEKTDKQKIVSKEKKSNRKTARKDLCGELSKLSESLNKIVLNGKTSDAEQLEPIKNMELTRTTVLYLSHKEFYKNGMEILKELMFERDDQPNYALHRLLFAGKDEAKKLLSIELQNHKDSTTNSVGQLFIPQLNFNLEAEINEYITTKKLTPQHVSLAPMISFSFWRDCCKALANQYLEKKSALLAVPYLLAIHEINDAIKQLLNAHFYREAWIVAKIHKESEDQIFSDIANSWAMFLEEHGNFDCAALVAYSAGKLEMASKMLSKKRTKTECVEKMIEELNKQI</sequence>
<keyword evidence="1" id="KW-0853">WD repeat</keyword>
<gene>
    <name evidence="6" type="primary">rig</name>
    <name evidence="6" type="ORF">Bhyg_07137</name>
</gene>
<dbReference type="InterPro" id="IPR052640">
    <property type="entry name" value="Gemin-5"/>
</dbReference>
<feature type="compositionally biased region" description="Basic and acidic residues" evidence="2">
    <location>
        <begin position="299"/>
        <end position="308"/>
    </location>
</feature>
<evidence type="ECO:0000256" key="1">
    <source>
        <dbReference type="PROSITE-ProRule" id="PRU00221"/>
    </source>
</evidence>
<dbReference type="SUPFAM" id="SSF69322">
    <property type="entry name" value="Tricorn protease domain 2"/>
    <property type="match status" value="1"/>
</dbReference>
<dbReference type="EMBL" id="WJQU01000002">
    <property type="protein sequence ID" value="KAJ6642190.1"/>
    <property type="molecule type" value="Genomic_DNA"/>
</dbReference>
<dbReference type="Proteomes" id="UP001151699">
    <property type="component" value="Chromosome B"/>
</dbReference>
<dbReference type="Pfam" id="PF23770">
    <property type="entry name" value="Beta-prop_RIG_1st"/>
    <property type="match status" value="1"/>
</dbReference>
<dbReference type="GO" id="GO:0000387">
    <property type="term" value="P:spliceosomal snRNP assembly"/>
    <property type="evidence" value="ECO:0007669"/>
    <property type="project" value="TreeGrafter"/>
</dbReference>
<feature type="non-terminal residue" evidence="6">
    <location>
        <position position="1"/>
    </location>
</feature>
<keyword evidence="7" id="KW-1185">Reference proteome</keyword>
<name>A0A9Q0S3J0_9DIPT</name>
<accession>A0A9Q0S3J0</accession>